<dbReference type="PANTHER" id="PTHR11388">
    <property type="entry name" value="ORGANIC ANION TRANSPORTER"/>
    <property type="match status" value="1"/>
</dbReference>
<dbReference type="GO" id="GO:0043252">
    <property type="term" value="P:sodium-independent organic anion transport"/>
    <property type="evidence" value="ECO:0007669"/>
    <property type="project" value="TreeGrafter"/>
</dbReference>
<feature type="transmembrane region" description="Helical" evidence="2">
    <location>
        <begin position="289"/>
        <end position="311"/>
    </location>
</feature>
<dbReference type="AlphaFoldDB" id="A0AA88XRK9"/>
<proteinExistence type="predicted"/>
<keyword evidence="2" id="KW-1133">Transmembrane helix</keyword>
<feature type="transmembrane region" description="Helical" evidence="2">
    <location>
        <begin position="41"/>
        <end position="63"/>
    </location>
</feature>
<organism evidence="4 5">
    <name type="scientific">Pinctada imbricata</name>
    <name type="common">Atlantic pearl-oyster</name>
    <name type="synonym">Pinctada martensii</name>
    <dbReference type="NCBI Taxonomy" id="66713"/>
    <lineage>
        <taxon>Eukaryota</taxon>
        <taxon>Metazoa</taxon>
        <taxon>Spiralia</taxon>
        <taxon>Lophotrochozoa</taxon>
        <taxon>Mollusca</taxon>
        <taxon>Bivalvia</taxon>
        <taxon>Autobranchia</taxon>
        <taxon>Pteriomorphia</taxon>
        <taxon>Pterioida</taxon>
        <taxon>Pterioidea</taxon>
        <taxon>Pteriidae</taxon>
        <taxon>Pinctada</taxon>
    </lineage>
</organism>
<dbReference type="InterPro" id="IPR004156">
    <property type="entry name" value="OATP"/>
</dbReference>
<reference evidence="4" key="1">
    <citation type="submission" date="2019-08" db="EMBL/GenBank/DDBJ databases">
        <title>The improved chromosome-level genome for the pearl oyster Pinctada fucata martensii using PacBio sequencing and Hi-C.</title>
        <authorList>
            <person name="Zheng Z."/>
        </authorList>
    </citation>
    <scope>NUCLEOTIDE SEQUENCE</scope>
    <source>
        <strain evidence="4">ZZ-2019</strain>
        <tissue evidence="4">Adductor muscle</tissue>
    </source>
</reference>
<feature type="chain" id="PRO_5041714440" description="Solute carrier organic anion transporter family member" evidence="3">
    <location>
        <begin position="19"/>
        <end position="417"/>
    </location>
</feature>
<dbReference type="GO" id="GO:0015347">
    <property type="term" value="F:sodium-independent organic anion transmembrane transporter activity"/>
    <property type="evidence" value="ECO:0007669"/>
    <property type="project" value="TreeGrafter"/>
</dbReference>
<evidence type="ECO:0000256" key="2">
    <source>
        <dbReference type="SAM" id="Phobius"/>
    </source>
</evidence>
<feature type="signal peptide" evidence="3">
    <location>
        <begin position="1"/>
        <end position="18"/>
    </location>
</feature>
<feature type="transmembrane region" description="Helical" evidence="2">
    <location>
        <begin position="120"/>
        <end position="146"/>
    </location>
</feature>
<feature type="transmembrane region" description="Helical" evidence="2">
    <location>
        <begin position="248"/>
        <end position="269"/>
    </location>
</feature>
<evidence type="ECO:0008006" key="6">
    <source>
        <dbReference type="Google" id="ProtNLM"/>
    </source>
</evidence>
<dbReference type="Pfam" id="PF03137">
    <property type="entry name" value="OATP"/>
    <property type="match status" value="2"/>
</dbReference>
<evidence type="ECO:0000256" key="3">
    <source>
        <dbReference type="SAM" id="SignalP"/>
    </source>
</evidence>
<feature type="transmembrane region" description="Helical" evidence="2">
    <location>
        <begin position="158"/>
        <end position="182"/>
    </location>
</feature>
<dbReference type="GO" id="GO:0016323">
    <property type="term" value="C:basolateral plasma membrane"/>
    <property type="evidence" value="ECO:0007669"/>
    <property type="project" value="TreeGrafter"/>
</dbReference>
<keyword evidence="1" id="KW-1015">Disulfide bond</keyword>
<sequence length="417" mass="44819">MAFFVAYVFVLCFLEGLGVNGIASAAIPSIEKQYKLSSTKSALISSGYDIGALCVVLFISFIGSRYHKPRLIAAGSLIMAIGSLLFIESSTESSSSRLCNGTTSSTEEVPSTCESGDSKYLLVFVLAQAFHGVGFSPMFTLGTVYIDENEAHNLASLYIGLTYAAAGLGVATGFFIGGQFIGKLFIDFDRKSVDFDSSDPRWVGAWWCGFIITAVGFLLVAIPISCFPKALPGESILFHIFLSVNERYLRNPVYITEVLAGVCGILNLSGSGTFSFKYLAEQYNLSPDIAGFYIGGLILFGSFGMFLGGLLVRIFNLSLVGMLRLSSLSMILSAILGLSYLAGCPEVPLVGMEIPYGGKSSAGESKKRTGIDSNSIPLTFAQYVLTDWANGEDTYIALDILYVSISPFRVEGDTKYH</sequence>
<keyword evidence="2" id="KW-0812">Transmembrane</keyword>
<keyword evidence="2" id="KW-0472">Membrane</keyword>
<dbReference type="Proteomes" id="UP001186944">
    <property type="component" value="Unassembled WGS sequence"/>
</dbReference>
<keyword evidence="5" id="KW-1185">Reference proteome</keyword>
<name>A0AA88XRK9_PINIB</name>
<dbReference type="PANTHER" id="PTHR11388:SF100">
    <property type="entry name" value="SOLUTE CARRIER ORGANIC ANION TRANSPORTER FAMILY MEMBER 4A1"/>
    <property type="match status" value="1"/>
</dbReference>
<comment type="caution">
    <text evidence="4">The sequence shown here is derived from an EMBL/GenBank/DDBJ whole genome shotgun (WGS) entry which is preliminary data.</text>
</comment>
<dbReference type="Gene3D" id="1.20.1250.20">
    <property type="entry name" value="MFS general substrate transporter like domains"/>
    <property type="match status" value="1"/>
</dbReference>
<feature type="transmembrane region" description="Helical" evidence="2">
    <location>
        <begin position="70"/>
        <end position="87"/>
    </location>
</feature>
<gene>
    <name evidence="4" type="ORF">FSP39_015478</name>
</gene>
<keyword evidence="3" id="KW-0732">Signal</keyword>
<evidence type="ECO:0000256" key="1">
    <source>
        <dbReference type="ARBA" id="ARBA00023157"/>
    </source>
</evidence>
<dbReference type="EMBL" id="VSWD01000012">
    <property type="protein sequence ID" value="KAK3086229.1"/>
    <property type="molecule type" value="Genomic_DNA"/>
</dbReference>
<evidence type="ECO:0000313" key="5">
    <source>
        <dbReference type="Proteomes" id="UP001186944"/>
    </source>
</evidence>
<accession>A0AA88XRK9</accession>
<feature type="transmembrane region" description="Helical" evidence="2">
    <location>
        <begin position="202"/>
        <end position="227"/>
    </location>
</feature>
<protein>
    <recommendedName>
        <fullName evidence="6">Solute carrier organic anion transporter family member</fullName>
    </recommendedName>
</protein>
<dbReference type="SUPFAM" id="SSF103473">
    <property type="entry name" value="MFS general substrate transporter"/>
    <property type="match status" value="1"/>
</dbReference>
<feature type="transmembrane region" description="Helical" evidence="2">
    <location>
        <begin position="323"/>
        <end position="342"/>
    </location>
</feature>
<evidence type="ECO:0000313" key="4">
    <source>
        <dbReference type="EMBL" id="KAK3086229.1"/>
    </source>
</evidence>
<dbReference type="InterPro" id="IPR036259">
    <property type="entry name" value="MFS_trans_sf"/>
</dbReference>